<feature type="compositionally biased region" description="Polar residues" evidence="7">
    <location>
        <begin position="572"/>
        <end position="590"/>
    </location>
</feature>
<evidence type="ECO:0000256" key="2">
    <source>
        <dbReference type="ARBA" id="ARBA00022723"/>
    </source>
</evidence>
<dbReference type="PANTHER" id="PTHR24396:SF25">
    <property type="entry name" value="ZINC FINGER PROTEIN 644"/>
    <property type="match status" value="1"/>
</dbReference>
<evidence type="ECO:0000259" key="8">
    <source>
        <dbReference type="PROSITE" id="PS50157"/>
    </source>
</evidence>
<dbReference type="GO" id="GO:0000978">
    <property type="term" value="F:RNA polymerase II cis-regulatory region sequence-specific DNA binding"/>
    <property type="evidence" value="ECO:0007669"/>
    <property type="project" value="TreeGrafter"/>
</dbReference>
<dbReference type="STRING" id="623744.A0A553QP16"/>
<keyword evidence="5" id="KW-0539">Nucleus</keyword>
<feature type="compositionally biased region" description="Basic residues" evidence="7">
    <location>
        <begin position="241"/>
        <end position="252"/>
    </location>
</feature>
<dbReference type="SUPFAM" id="SSF57667">
    <property type="entry name" value="beta-beta-alpha zinc fingers"/>
    <property type="match status" value="1"/>
</dbReference>
<feature type="region of interest" description="Disordered" evidence="7">
    <location>
        <begin position="789"/>
        <end position="837"/>
    </location>
</feature>
<feature type="region of interest" description="Disordered" evidence="7">
    <location>
        <begin position="233"/>
        <end position="259"/>
    </location>
</feature>
<evidence type="ECO:0000256" key="4">
    <source>
        <dbReference type="ARBA" id="ARBA00022833"/>
    </source>
</evidence>
<dbReference type="PROSITE" id="PS00028">
    <property type="entry name" value="ZINC_FINGER_C2H2_1"/>
    <property type="match status" value="3"/>
</dbReference>
<comment type="subcellular location">
    <subcellularLocation>
        <location evidence="1">Nucleus</location>
    </subcellularLocation>
</comment>
<feature type="compositionally biased region" description="Basic residues" evidence="7">
    <location>
        <begin position="537"/>
        <end position="553"/>
    </location>
</feature>
<feature type="compositionally biased region" description="Basic and acidic residues" evidence="7">
    <location>
        <begin position="523"/>
        <end position="536"/>
    </location>
</feature>
<dbReference type="EMBL" id="SRMA01025725">
    <property type="protein sequence ID" value="TRY91720.1"/>
    <property type="molecule type" value="Genomic_DNA"/>
</dbReference>
<evidence type="ECO:0000256" key="7">
    <source>
        <dbReference type="SAM" id="MobiDB-lite"/>
    </source>
</evidence>
<keyword evidence="3 6" id="KW-0863">Zinc-finger</keyword>
<keyword evidence="2" id="KW-0479">Metal-binding</keyword>
<feature type="compositionally biased region" description="Basic residues" evidence="7">
    <location>
        <begin position="667"/>
        <end position="679"/>
    </location>
</feature>
<dbReference type="InterPro" id="IPR051643">
    <property type="entry name" value="Transcr_Reg_ZincFinger"/>
</dbReference>
<dbReference type="Pfam" id="PF23015">
    <property type="entry name" value="zf-WIZ"/>
    <property type="match status" value="1"/>
</dbReference>
<feature type="compositionally biased region" description="Basic residues" evidence="7">
    <location>
        <begin position="789"/>
        <end position="799"/>
    </location>
</feature>
<dbReference type="AlphaFoldDB" id="A0A553QP16"/>
<dbReference type="PROSITE" id="PS50157">
    <property type="entry name" value="ZINC_FINGER_C2H2_2"/>
    <property type="match status" value="1"/>
</dbReference>
<dbReference type="GO" id="GO:0005634">
    <property type="term" value="C:nucleus"/>
    <property type="evidence" value="ECO:0007669"/>
    <property type="project" value="UniProtKB-SubCell"/>
</dbReference>
<dbReference type="SMART" id="SM00355">
    <property type="entry name" value="ZnF_C2H2"/>
    <property type="match status" value="7"/>
</dbReference>
<organism evidence="9 10">
    <name type="scientific">Danionella cerebrum</name>
    <dbReference type="NCBI Taxonomy" id="2873325"/>
    <lineage>
        <taxon>Eukaryota</taxon>
        <taxon>Metazoa</taxon>
        <taxon>Chordata</taxon>
        <taxon>Craniata</taxon>
        <taxon>Vertebrata</taxon>
        <taxon>Euteleostomi</taxon>
        <taxon>Actinopterygii</taxon>
        <taxon>Neopterygii</taxon>
        <taxon>Teleostei</taxon>
        <taxon>Ostariophysi</taxon>
        <taxon>Cypriniformes</taxon>
        <taxon>Danionidae</taxon>
        <taxon>Danioninae</taxon>
        <taxon>Danionella</taxon>
    </lineage>
</organism>
<dbReference type="GO" id="GO:0008270">
    <property type="term" value="F:zinc ion binding"/>
    <property type="evidence" value="ECO:0007669"/>
    <property type="project" value="UniProtKB-KW"/>
</dbReference>
<evidence type="ECO:0000256" key="1">
    <source>
        <dbReference type="ARBA" id="ARBA00004123"/>
    </source>
</evidence>
<name>A0A553QP16_9TELE</name>
<reference evidence="9 10" key="1">
    <citation type="journal article" date="2019" name="Sci. Data">
        <title>Hybrid genome assembly and annotation of Danionella translucida.</title>
        <authorList>
            <person name="Kadobianskyi M."/>
            <person name="Schulze L."/>
            <person name="Schuelke M."/>
            <person name="Judkewitz B."/>
        </authorList>
    </citation>
    <scope>NUCLEOTIDE SEQUENCE [LARGE SCALE GENOMIC DNA]</scope>
    <source>
        <strain evidence="9 10">Bolton</strain>
    </source>
</reference>
<proteinExistence type="predicted"/>
<accession>A0A553QP16</accession>
<dbReference type="OrthoDB" id="8669871at2759"/>
<feature type="compositionally biased region" description="Polar residues" evidence="7">
    <location>
        <begin position="801"/>
        <end position="817"/>
    </location>
</feature>
<dbReference type="InterPro" id="IPR036236">
    <property type="entry name" value="Znf_C2H2_sf"/>
</dbReference>
<comment type="caution">
    <text evidence="9">The sequence shown here is derived from an EMBL/GenBank/DDBJ whole genome shotgun (WGS) entry which is preliminary data.</text>
</comment>
<dbReference type="Proteomes" id="UP000316079">
    <property type="component" value="Unassembled WGS sequence"/>
</dbReference>
<evidence type="ECO:0000313" key="9">
    <source>
        <dbReference type="EMBL" id="TRY91720.1"/>
    </source>
</evidence>
<dbReference type="InterPro" id="IPR055125">
    <property type="entry name" value="Wiz_C_Znf"/>
</dbReference>
<sequence length="1132" mass="125849">MSGLKESAIVETNGISMSSISQDYLNESYSAEDATSGSSMHCQDTMDLLSDQGDLLTSVGFMDSICSDGPAKAAYVNGSTSPHISDEILLDISKNVPGFLPKSLHAQNAVMGDVHFEGAIPLKKEGEITIRQTLTAEDVENRGIWGFDTDSPENTLDGYEEEGELGWNPQREFMKFLWDDDNGLGIERKLSPVQAPVVQNRRQRKDKLVLKIDPSEDPFSDLNFESNYVHPDKGVQTKLSPVKKAHSPKKPSKLQSPMAKSTKYLNGSAESVKHIFPKQTKNPITKTQKMGLITKTLPLDLCSKGGRTVFPQSSGFKEKAQKSIAITSRGTTSSKSFTCKKCGQVYNDRSSLVKHISLHKDKKKKVKEHVSELQKVKDKGKNAKLQCPQCTFGTNCSNTFVLHAKTHEKDKRFYRCNRCEFLAMNELDLKQHVLHKHGVTGADHTVLKSDKIQEYKLNKSISPKKAENKIGKQFIEDKEPTHSVGSNTEEVTPKDLKLSTLNVVSESAKQKSRLTKSPTKVLSKNDDNTTNSDKRGPLRKKKTLQGESKKKRREIQSAEGNTHESEEGSAVKSLNNSLSCETTVSGTGASPPTKKCLKRSPQPKEGNTKRTFKADITVAYSENNGTTNCTTPSLEKQVLKKSPSKRKMSTPFHNVQGQEILLDFPKSKQKHETPKKRKGSINNSDVLRGSNDDLGSDECETNKNASACFLKKHSTPSKGGLDSSTGHIERTCTSPCMFSFKDKESSESISPVTLESRSNVETDVKSCPYCPAVFESGISLSNHIRGHLHRGGLKVRRPRGSTLNKESQDGQQASPQVESEEETPDSDSPEEPETDQRKELICPLCRELFDNRKGLSNHVRGHLKRLGKPTSTLSKSPVIILEELMSNKKEFCLKLQILEKKCRKVRSFHKIRLSNGLSFPSTAKRQKDDKEETKGIETSKSSPPSDLIGILKKRRAHEEAKAKHQTHTARKALGLSAAKDCLHEMHTCKAMANSPEGEHNRKVCGHCNTSFHSGVSLSNHLRAYGQRKRKAVQDGANFDCKQRKQRSRSESKKKMYSLRQSTEEVYRLTCRFCDLVFQGPLSVQEDWIKHLQRHIMNTAVPHTGAGMVEVTSFPKDFCPSSVAHAQPSVAHS</sequence>
<feature type="compositionally biased region" description="Basic and acidic residues" evidence="7">
    <location>
        <begin position="468"/>
        <end position="481"/>
    </location>
</feature>
<evidence type="ECO:0000313" key="10">
    <source>
        <dbReference type="Proteomes" id="UP000316079"/>
    </source>
</evidence>
<dbReference type="GO" id="GO:0000981">
    <property type="term" value="F:DNA-binding transcription factor activity, RNA polymerase II-specific"/>
    <property type="evidence" value="ECO:0007669"/>
    <property type="project" value="TreeGrafter"/>
</dbReference>
<keyword evidence="4" id="KW-0862">Zinc</keyword>
<protein>
    <recommendedName>
        <fullName evidence="8">C2H2-type domain-containing protein</fullName>
    </recommendedName>
</protein>
<keyword evidence="10" id="KW-1185">Reference proteome</keyword>
<feature type="compositionally biased region" description="Basic and acidic residues" evidence="7">
    <location>
        <begin position="925"/>
        <end position="937"/>
    </location>
</feature>
<evidence type="ECO:0000256" key="3">
    <source>
        <dbReference type="ARBA" id="ARBA00022771"/>
    </source>
</evidence>
<feature type="region of interest" description="Disordered" evidence="7">
    <location>
        <begin position="505"/>
        <end position="612"/>
    </location>
</feature>
<feature type="compositionally biased region" description="Acidic residues" evidence="7">
    <location>
        <begin position="818"/>
        <end position="833"/>
    </location>
</feature>
<dbReference type="InterPro" id="IPR013087">
    <property type="entry name" value="Znf_C2H2_type"/>
</dbReference>
<gene>
    <name evidence="9" type="ORF">DNTS_018967</name>
</gene>
<feature type="domain" description="C2H2-type" evidence="8">
    <location>
        <begin position="337"/>
        <end position="364"/>
    </location>
</feature>
<evidence type="ECO:0000256" key="5">
    <source>
        <dbReference type="ARBA" id="ARBA00023242"/>
    </source>
</evidence>
<dbReference type="Gene3D" id="3.30.160.60">
    <property type="entry name" value="Classic Zinc Finger"/>
    <property type="match status" value="1"/>
</dbReference>
<feature type="region of interest" description="Disordered" evidence="7">
    <location>
        <begin position="1034"/>
        <end position="1055"/>
    </location>
</feature>
<dbReference type="PANTHER" id="PTHR24396">
    <property type="entry name" value="ZINC FINGER PROTEIN"/>
    <property type="match status" value="1"/>
</dbReference>
<feature type="region of interest" description="Disordered" evidence="7">
    <location>
        <begin position="468"/>
        <end position="493"/>
    </location>
</feature>
<feature type="region of interest" description="Disordered" evidence="7">
    <location>
        <begin position="658"/>
        <end position="697"/>
    </location>
</feature>
<feature type="region of interest" description="Disordered" evidence="7">
    <location>
        <begin position="919"/>
        <end position="947"/>
    </location>
</feature>
<evidence type="ECO:0000256" key="6">
    <source>
        <dbReference type="PROSITE-ProRule" id="PRU00042"/>
    </source>
</evidence>